<evidence type="ECO:0000313" key="3">
    <source>
        <dbReference type="EMBL" id="MFD2158581.1"/>
    </source>
</evidence>
<dbReference type="Pfam" id="PF07589">
    <property type="entry name" value="PEP-CTERM"/>
    <property type="match status" value="1"/>
</dbReference>
<keyword evidence="1" id="KW-0732">Signal</keyword>
<sequence>MNTTNILSLALIGMTCSSIQAATVIYDFAVTGGGGSNNNTEGGGSPPVGNVLVAEDAVGATSVTIDGLQISLTATSPDSSQNFGANTQGWGVVSGSESLDTTTRRLNDGESIQFSFDQAVTLDSIRMGSFTNGETITIAFVSGVNPFDSGSSISINGANGGATGPSVDLAVTGLGTVQAGTILSISTSGGDGSLLNSLNVSTISAVPEPSTVTLLGLGGISILLRRQRR</sequence>
<proteinExistence type="predicted"/>
<comment type="caution">
    <text evidence="3">The sequence shown here is derived from an EMBL/GenBank/DDBJ whole genome shotgun (WGS) entry which is preliminary data.</text>
</comment>
<dbReference type="RefSeq" id="WP_377177788.1">
    <property type="nucleotide sequence ID" value="NZ_JBHUJB010000028.1"/>
</dbReference>
<evidence type="ECO:0000256" key="1">
    <source>
        <dbReference type="SAM" id="SignalP"/>
    </source>
</evidence>
<reference evidence="4" key="1">
    <citation type="journal article" date="2019" name="Int. J. Syst. Evol. Microbiol.">
        <title>The Global Catalogue of Microorganisms (GCM) 10K type strain sequencing project: providing services to taxonomists for standard genome sequencing and annotation.</title>
        <authorList>
            <consortium name="The Broad Institute Genomics Platform"/>
            <consortium name="The Broad Institute Genome Sequencing Center for Infectious Disease"/>
            <person name="Wu L."/>
            <person name="Ma J."/>
        </authorList>
    </citation>
    <scope>NUCLEOTIDE SEQUENCE [LARGE SCALE GENOMIC DNA]</scope>
    <source>
        <strain evidence="4">CCUG 57942</strain>
    </source>
</reference>
<accession>A0ABW4ZAJ4</accession>
<feature type="domain" description="Ice-binding protein C-terminal" evidence="2">
    <location>
        <begin position="205"/>
        <end position="228"/>
    </location>
</feature>
<protein>
    <submittedName>
        <fullName evidence="3">PEP-CTERM sorting domain-containing protein</fullName>
    </submittedName>
</protein>
<feature type="signal peptide" evidence="1">
    <location>
        <begin position="1"/>
        <end position="21"/>
    </location>
</feature>
<gene>
    <name evidence="3" type="ORF">ACFSW8_06705</name>
</gene>
<name>A0ABW4ZAJ4_9BACT</name>
<evidence type="ECO:0000259" key="2">
    <source>
        <dbReference type="Pfam" id="PF07589"/>
    </source>
</evidence>
<dbReference type="EMBL" id="JBHUJB010000028">
    <property type="protein sequence ID" value="MFD2158581.1"/>
    <property type="molecule type" value="Genomic_DNA"/>
</dbReference>
<dbReference type="Proteomes" id="UP001597389">
    <property type="component" value="Unassembled WGS sequence"/>
</dbReference>
<organism evidence="3 4">
    <name type="scientific">Rubritalea tangerina</name>
    <dbReference type="NCBI Taxonomy" id="430798"/>
    <lineage>
        <taxon>Bacteria</taxon>
        <taxon>Pseudomonadati</taxon>
        <taxon>Verrucomicrobiota</taxon>
        <taxon>Verrucomicrobiia</taxon>
        <taxon>Verrucomicrobiales</taxon>
        <taxon>Rubritaleaceae</taxon>
        <taxon>Rubritalea</taxon>
    </lineage>
</organism>
<dbReference type="InterPro" id="IPR013424">
    <property type="entry name" value="Ice-binding_C"/>
</dbReference>
<evidence type="ECO:0000313" key="4">
    <source>
        <dbReference type="Proteomes" id="UP001597389"/>
    </source>
</evidence>
<dbReference type="NCBIfam" id="TIGR02595">
    <property type="entry name" value="PEP_CTERM"/>
    <property type="match status" value="1"/>
</dbReference>
<keyword evidence="4" id="KW-1185">Reference proteome</keyword>
<feature type="chain" id="PRO_5045458445" evidence="1">
    <location>
        <begin position="22"/>
        <end position="229"/>
    </location>
</feature>